<gene>
    <name evidence="2" type="primary">LOC120104686</name>
</gene>
<protein>
    <submittedName>
        <fullName evidence="2">Secreted RxLR effector protein 161-like</fullName>
    </submittedName>
</protein>
<dbReference type="GeneID" id="120104686"/>
<dbReference type="OrthoDB" id="443140at2759"/>
<dbReference type="Proteomes" id="UP000228380">
    <property type="component" value="Unplaced"/>
</dbReference>
<dbReference type="PANTHER" id="PTHR11439:SF491">
    <property type="entry name" value="INTEGRASE CATALYTIC DOMAIN-CONTAINING PROTEIN"/>
    <property type="match status" value="1"/>
</dbReference>
<proteinExistence type="predicted"/>
<dbReference type="PANTHER" id="PTHR11439">
    <property type="entry name" value="GAG-POL-RELATED RETROTRANSPOSON"/>
    <property type="match status" value="1"/>
</dbReference>
<evidence type="ECO:0000313" key="2">
    <source>
        <dbReference type="RefSeq" id="XP_038972174.1"/>
    </source>
</evidence>
<organism evidence="1 2">
    <name type="scientific">Phoenix dactylifera</name>
    <name type="common">Date palm</name>
    <dbReference type="NCBI Taxonomy" id="42345"/>
    <lineage>
        <taxon>Eukaryota</taxon>
        <taxon>Viridiplantae</taxon>
        <taxon>Streptophyta</taxon>
        <taxon>Embryophyta</taxon>
        <taxon>Tracheophyta</taxon>
        <taxon>Spermatophyta</taxon>
        <taxon>Magnoliopsida</taxon>
        <taxon>Liliopsida</taxon>
        <taxon>Arecaceae</taxon>
        <taxon>Coryphoideae</taxon>
        <taxon>Phoeniceae</taxon>
        <taxon>Phoenix</taxon>
    </lineage>
</organism>
<dbReference type="CDD" id="cd09272">
    <property type="entry name" value="RNase_HI_RT_Ty1"/>
    <property type="match status" value="1"/>
</dbReference>
<sequence>MSPQTEVKAKEMKSIPYASGVGSLMYAMVCCRPDLAHAVSQVSRFMANPGKEHWRALKGVFRYLVGTVGVGICYEQEGRKEKNSNMTKKNQSRMIGFVDADYGGDMDTHRSTTGYVFCLNGGPVSWRSSLQPITALSTTEAEYIGITEAAKKALWYHRIRELVEERKVELAKVHTKENLADALIKILPRDGFLRCVTLMGLMDQEKLAKALEC</sequence>
<evidence type="ECO:0000313" key="1">
    <source>
        <dbReference type="Proteomes" id="UP000228380"/>
    </source>
</evidence>
<dbReference type="RefSeq" id="XP_038972174.1">
    <property type="nucleotide sequence ID" value="XM_039116246.1"/>
</dbReference>
<dbReference type="AlphaFoldDB" id="A0A8B8ZKH3"/>
<keyword evidence="1" id="KW-1185">Reference proteome</keyword>
<dbReference type="KEGG" id="pda:120104686"/>
<name>A0A8B8ZKH3_PHODC</name>
<reference evidence="2" key="1">
    <citation type="submission" date="2025-08" db="UniProtKB">
        <authorList>
            <consortium name="RefSeq"/>
        </authorList>
    </citation>
    <scope>IDENTIFICATION</scope>
    <source>
        <tissue evidence="2">Young leaves</tissue>
    </source>
</reference>
<accession>A0A8B8ZKH3</accession>